<dbReference type="EMBL" id="JAQKAB010000003">
    <property type="protein sequence ID" value="MDA7026152.1"/>
    <property type="molecule type" value="Genomic_DNA"/>
</dbReference>
<evidence type="ECO:0000313" key="1">
    <source>
        <dbReference type="EMBL" id="MDA7026152.1"/>
    </source>
</evidence>
<dbReference type="Proteomes" id="UP001211894">
    <property type="component" value="Unassembled WGS sequence"/>
</dbReference>
<evidence type="ECO:0000313" key="2">
    <source>
        <dbReference type="Proteomes" id="UP001211894"/>
    </source>
</evidence>
<dbReference type="RefSeq" id="WP_271339996.1">
    <property type="nucleotide sequence ID" value="NZ_JAQKAB010000003.1"/>
</dbReference>
<name>A0ABT4X436_9BACI</name>
<keyword evidence="2" id="KW-1185">Reference proteome</keyword>
<organism evidence="1 2">
    <name type="scientific">Bacillus changyiensis</name>
    <dbReference type="NCBI Taxonomy" id="3004103"/>
    <lineage>
        <taxon>Bacteria</taxon>
        <taxon>Bacillati</taxon>
        <taxon>Bacillota</taxon>
        <taxon>Bacilli</taxon>
        <taxon>Bacillales</taxon>
        <taxon>Bacillaceae</taxon>
        <taxon>Bacillus</taxon>
    </lineage>
</organism>
<comment type="caution">
    <text evidence="1">The sequence shown here is derived from an EMBL/GenBank/DDBJ whole genome shotgun (WGS) entry which is preliminary data.</text>
</comment>
<proteinExistence type="predicted"/>
<gene>
    <name evidence="1" type="ORF">PJ311_05925</name>
</gene>
<sequence length="103" mass="12309">MNCIVKNSLESIDNCRSYLHYLIERNDLDGMIELFHHQIQALNFLNSCTWCKNEEWFKGFLMFPGGHHHEHSLKKSGYEETSPGFISFMWFIFRRFSEMILKG</sequence>
<protein>
    <submittedName>
        <fullName evidence="1">Uncharacterized protein</fullName>
    </submittedName>
</protein>
<accession>A0ABT4X436</accession>
<reference evidence="1 2" key="1">
    <citation type="submission" date="2023-01" db="EMBL/GenBank/DDBJ databases">
        <title>Bacillus changyiensis sp. nov., isolated from a coastal deposit.</title>
        <authorList>
            <person name="Xiao G."/>
            <person name="Lai Q."/>
            <person name="Hu Z."/>
            <person name="Shao Z."/>
        </authorList>
    </citation>
    <scope>NUCLEOTIDE SEQUENCE [LARGE SCALE GENOMIC DNA]</scope>
    <source>
        <strain evidence="1 2">CLL-7-23</strain>
    </source>
</reference>